<dbReference type="EMBL" id="JANEYF010003848">
    <property type="protein sequence ID" value="KAJ8933562.1"/>
    <property type="molecule type" value="Genomic_DNA"/>
</dbReference>
<gene>
    <name evidence="1" type="ORF">NQ314_013936</name>
</gene>
<name>A0AAV8X4V5_9CUCU</name>
<sequence length="82" mass="9396">MTLSRAFGILVARWRVFRKSLEVQPELVDKLVLASCCLNNLLRSDAAQPVMESERLPVQAFDNLDGIRRHPTKYASKVREKI</sequence>
<protein>
    <recommendedName>
        <fullName evidence="3">DDE Tnp4 domain-containing protein</fullName>
    </recommendedName>
</protein>
<evidence type="ECO:0000313" key="2">
    <source>
        <dbReference type="Proteomes" id="UP001162156"/>
    </source>
</evidence>
<dbReference type="AlphaFoldDB" id="A0AAV8X4V5"/>
<evidence type="ECO:0000313" key="1">
    <source>
        <dbReference type="EMBL" id="KAJ8933562.1"/>
    </source>
</evidence>
<reference evidence="1" key="1">
    <citation type="journal article" date="2023" name="Insect Mol. Biol.">
        <title>Genome sequencing provides insights into the evolution of gene families encoding plant cell wall-degrading enzymes in longhorned beetles.</title>
        <authorList>
            <person name="Shin N.R."/>
            <person name="Okamura Y."/>
            <person name="Kirsch R."/>
            <person name="Pauchet Y."/>
        </authorList>
    </citation>
    <scope>NUCLEOTIDE SEQUENCE</scope>
    <source>
        <strain evidence="1">RBIC_L_NR</strain>
    </source>
</reference>
<comment type="caution">
    <text evidence="1">The sequence shown here is derived from an EMBL/GenBank/DDBJ whole genome shotgun (WGS) entry which is preliminary data.</text>
</comment>
<evidence type="ECO:0008006" key="3">
    <source>
        <dbReference type="Google" id="ProtNLM"/>
    </source>
</evidence>
<organism evidence="1 2">
    <name type="scientific">Rhamnusium bicolor</name>
    <dbReference type="NCBI Taxonomy" id="1586634"/>
    <lineage>
        <taxon>Eukaryota</taxon>
        <taxon>Metazoa</taxon>
        <taxon>Ecdysozoa</taxon>
        <taxon>Arthropoda</taxon>
        <taxon>Hexapoda</taxon>
        <taxon>Insecta</taxon>
        <taxon>Pterygota</taxon>
        <taxon>Neoptera</taxon>
        <taxon>Endopterygota</taxon>
        <taxon>Coleoptera</taxon>
        <taxon>Polyphaga</taxon>
        <taxon>Cucujiformia</taxon>
        <taxon>Chrysomeloidea</taxon>
        <taxon>Cerambycidae</taxon>
        <taxon>Lepturinae</taxon>
        <taxon>Rhagiini</taxon>
        <taxon>Rhamnusium</taxon>
    </lineage>
</organism>
<keyword evidence="2" id="KW-1185">Reference proteome</keyword>
<proteinExistence type="predicted"/>
<dbReference type="Proteomes" id="UP001162156">
    <property type="component" value="Unassembled WGS sequence"/>
</dbReference>
<accession>A0AAV8X4V5</accession>